<comment type="caution">
    <text evidence="2">The sequence shown here is derived from an EMBL/GenBank/DDBJ whole genome shotgun (WGS) entry which is preliminary data.</text>
</comment>
<evidence type="ECO:0000259" key="1">
    <source>
        <dbReference type="Pfam" id="PF00646"/>
    </source>
</evidence>
<dbReference type="Proteomes" id="UP001432322">
    <property type="component" value="Unassembled WGS sequence"/>
</dbReference>
<evidence type="ECO:0000313" key="3">
    <source>
        <dbReference type="Proteomes" id="UP001432322"/>
    </source>
</evidence>
<dbReference type="Pfam" id="PF00646">
    <property type="entry name" value="F-box"/>
    <property type="match status" value="1"/>
</dbReference>
<sequence>RVWRIMWTPEGFKLMRASPIIVDYTLHSSLNDNDFLSNLPDECLLTIFSYLDLCRNELY</sequence>
<dbReference type="InterPro" id="IPR001810">
    <property type="entry name" value="F-box_dom"/>
</dbReference>
<evidence type="ECO:0000313" key="2">
    <source>
        <dbReference type="EMBL" id="GMT10866.1"/>
    </source>
</evidence>
<feature type="non-terminal residue" evidence="2">
    <location>
        <position position="1"/>
    </location>
</feature>
<accession>A0AAV5UWH2</accession>
<protein>
    <recommendedName>
        <fullName evidence="1">F-box domain-containing protein</fullName>
    </recommendedName>
</protein>
<feature type="domain" description="F-box" evidence="1">
    <location>
        <begin position="36"/>
        <end position="54"/>
    </location>
</feature>
<proteinExistence type="predicted"/>
<name>A0AAV5UWH2_9BILA</name>
<dbReference type="Gene3D" id="1.20.1280.50">
    <property type="match status" value="1"/>
</dbReference>
<organism evidence="2 3">
    <name type="scientific">Pristionchus fissidentatus</name>
    <dbReference type="NCBI Taxonomy" id="1538716"/>
    <lineage>
        <taxon>Eukaryota</taxon>
        <taxon>Metazoa</taxon>
        <taxon>Ecdysozoa</taxon>
        <taxon>Nematoda</taxon>
        <taxon>Chromadorea</taxon>
        <taxon>Rhabditida</taxon>
        <taxon>Rhabditina</taxon>
        <taxon>Diplogasteromorpha</taxon>
        <taxon>Diplogasteroidea</taxon>
        <taxon>Neodiplogasteridae</taxon>
        <taxon>Pristionchus</taxon>
    </lineage>
</organism>
<gene>
    <name evidence="2" type="ORF">PFISCL1PPCAC_2163</name>
</gene>
<dbReference type="InterPro" id="IPR036047">
    <property type="entry name" value="F-box-like_dom_sf"/>
</dbReference>
<dbReference type="AlphaFoldDB" id="A0AAV5UWH2"/>
<keyword evidence="3" id="KW-1185">Reference proteome</keyword>
<reference evidence="2" key="1">
    <citation type="submission" date="2023-10" db="EMBL/GenBank/DDBJ databases">
        <title>Genome assembly of Pristionchus species.</title>
        <authorList>
            <person name="Yoshida K."/>
            <person name="Sommer R.J."/>
        </authorList>
    </citation>
    <scope>NUCLEOTIDE SEQUENCE</scope>
    <source>
        <strain evidence="2">RS5133</strain>
    </source>
</reference>
<dbReference type="SUPFAM" id="SSF81383">
    <property type="entry name" value="F-box domain"/>
    <property type="match status" value="1"/>
</dbReference>
<dbReference type="EMBL" id="BTSY01000001">
    <property type="protein sequence ID" value="GMT10866.1"/>
    <property type="molecule type" value="Genomic_DNA"/>
</dbReference>